<evidence type="ECO:0000259" key="11">
    <source>
        <dbReference type="Pfam" id="PF02463"/>
    </source>
</evidence>
<dbReference type="InterPro" id="IPR027417">
    <property type="entry name" value="P-loop_NTPase"/>
</dbReference>
<comment type="similarity">
    <text evidence="2 9">Belongs to the RecN family.</text>
</comment>
<evidence type="ECO:0000256" key="10">
    <source>
        <dbReference type="SAM" id="Coils"/>
    </source>
</evidence>
<reference evidence="12 13" key="1">
    <citation type="submission" date="2018-06" db="EMBL/GenBank/DDBJ databases">
        <title>Spongiibacterium sp. HME9304 Genome sequencing and assembly.</title>
        <authorList>
            <person name="Kang H."/>
            <person name="Kim H."/>
            <person name="Joh K."/>
        </authorList>
    </citation>
    <scope>NUCLEOTIDE SEQUENCE [LARGE SCALE GENOMIC DNA]</scope>
    <source>
        <strain evidence="12 13">HME9304</strain>
    </source>
</reference>
<keyword evidence="5 9" id="KW-0227">DNA damage</keyword>
<dbReference type="GO" id="GO:0005524">
    <property type="term" value="F:ATP binding"/>
    <property type="evidence" value="ECO:0007669"/>
    <property type="project" value="UniProtKB-KW"/>
</dbReference>
<evidence type="ECO:0000256" key="9">
    <source>
        <dbReference type="PIRNR" id="PIRNR003128"/>
    </source>
</evidence>
<dbReference type="InterPro" id="IPR003395">
    <property type="entry name" value="RecF/RecN/SMC_N"/>
</dbReference>
<keyword evidence="7 9" id="KW-0234">DNA repair</keyword>
<evidence type="ECO:0000256" key="8">
    <source>
        <dbReference type="ARBA" id="ARBA00033408"/>
    </source>
</evidence>
<dbReference type="Proteomes" id="UP000248536">
    <property type="component" value="Chromosome"/>
</dbReference>
<evidence type="ECO:0000256" key="4">
    <source>
        <dbReference type="ARBA" id="ARBA00022741"/>
    </source>
</evidence>
<dbReference type="RefSeq" id="WP_112379655.1">
    <property type="nucleotide sequence ID" value="NZ_CP030104.1"/>
</dbReference>
<dbReference type="PIRSF" id="PIRSF003128">
    <property type="entry name" value="RecN"/>
    <property type="match status" value="1"/>
</dbReference>
<evidence type="ECO:0000256" key="6">
    <source>
        <dbReference type="ARBA" id="ARBA00022840"/>
    </source>
</evidence>
<evidence type="ECO:0000256" key="5">
    <source>
        <dbReference type="ARBA" id="ARBA00022763"/>
    </source>
</evidence>
<feature type="domain" description="RecF/RecN/SMC N-terminal" evidence="11">
    <location>
        <begin position="2"/>
        <end position="507"/>
    </location>
</feature>
<organism evidence="12 13">
    <name type="scientific">Flagellimonas maritima</name>
    <dbReference type="NCBI Taxonomy" id="1383885"/>
    <lineage>
        <taxon>Bacteria</taxon>
        <taxon>Pseudomonadati</taxon>
        <taxon>Bacteroidota</taxon>
        <taxon>Flavobacteriia</taxon>
        <taxon>Flavobacteriales</taxon>
        <taxon>Flavobacteriaceae</taxon>
        <taxon>Flagellimonas</taxon>
    </lineage>
</organism>
<dbReference type="Pfam" id="PF02463">
    <property type="entry name" value="SMC_N"/>
    <property type="match status" value="1"/>
</dbReference>
<dbReference type="InterPro" id="IPR004604">
    <property type="entry name" value="DNA_recomb/repair_RecN"/>
</dbReference>
<evidence type="ECO:0000256" key="3">
    <source>
        <dbReference type="ARBA" id="ARBA00021315"/>
    </source>
</evidence>
<dbReference type="SUPFAM" id="SSF52540">
    <property type="entry name" value="P-loop containing nucleoside triphosphate hydrolases"/>
    <property type="match status" value="2"/>
</dbReference>
<dbReference type="GO" id="GO:0043590">
    <property type="term" value="C:bacterial nucleoid"/>
    <property type="evidence" value="ECO:0007669"/>
    <property type="project" value="TreeGrafter"/>
</dbReference>
<dbReference type="PANTHER" id="PTHR11059:SF0">
    <property type="entry name" value="DNA REPAIR PROTEIN RECN"/>
    <property type="match status" value="1"/>
</dbReference>
<dbReference type="NCBIfam" id="TIGR00634">
    <property type="entry name" value="recN"/>
    <property type="match status" value="1"/>
</dbReference>
<evidence type="ECO:0000313" key="12">
    <source>
        <dbReference type="EMBL" id="AWX46372.1"/>
    </source>
</evidence>
<dbReference type="GO" id="GO:0006310">
    <property type="term" value="P:DNA recombination"/>
    <property type="evidence" value="ECO:0007669"/>
    <property type="project" value="InterPro"/>
</dbReference>
<evidence type="ECO:0000256" key="7">
    <source>
        <dbReference type="ARBA" id="ARBA00023204"/>
    </source>
</evidence>
<name>A0A2Z4LX20_9FLAO</name>
<dbReference type="GO" id="GO:0006281">
    <property type="term" value="P:DNA repair"/>
    <property type="evidence" value="ECO:0007669"/>
    <property type="project" value="UniProtKB-KW"/>
</dbReference>
<keyword evidence="4" id="KW-0547">Nucleotide-binding</keyword>
<dbReference type="AlphaFoldDB" id="A0A2Z4LX20"/>
<feature type="coiled-coil region" evidence="10">
    <location>
        <begin position="318"/>
        <end position="355"/>
    </location>
</feature>
<dbReference type="EMBL" id="CP030104">
    <property type="protein sequence ID" value="AWX46372.1"/>
    <property type="molecule type" value="Genomic_DNA"/>
</dbReference>
<evidence type="ECO:0000256" key="1">
    <source>
        <dbReference type="ARBA" id="ARBA00003618"/>
    </source>
</evidence>
<dbReference type="OrthoDB" id="9806954at2"/>
<comment type="function">
    <text evidence="1 9">May be involved in recombinational repair of damaged DNA.</text>
</comment>
<sequence>MLVNLSIQNYALIDTLNVSFTNGFTTITGETGAGKSILLGGLSLVLGKRADLTSLKDETKKCIIEAEFDISKYQLKRFFEANDLDYEVATILRREILPSGKSRAFVNDSPVTLDILKGLGERLVDVHSQHQTLRLTDNDFQLKVVDALAGNNTDLGQYKLQLDSYKKISRELQELIDFQSNSNKEHDYNSFLLQELESIPLKDGMQEDLEAESEQLNNVEQIMEQLAYGNQLLNDEQVGILGKLTDLKRTFQNLADFGSTYSVLNERIQSIFFEMDDIAAELEQVKDGVEANPQRLEVVNSKLQQLYDLQKKHQVGSVSELIIIKNQLEEQVNAVENIESKIRAKEVEVEQATNILEDWVLKIRKGRNTIIPKLKSKLQESLYSLGMPSATFKIEVNPSSTFKSNGKDDLVFLFSANKGSDYGELKKVASGGELSRIMLTIKSILAKYEQLPTMMFDEIDTGVSGEISNRMGEIMQQMSKTMQVFSITHLPQVASKGQQQFKVFKEEIDGTTTTQMRKLNQGERVKELAEMLGGKSISESAMAHAKQLLEL</sequence>
<evidence type="ECO:0000313" key="13">
    <source>
        <dbReference type="Proteomes" id="UP000248536"/>
    </source>
</evidence>
<dbReference type="Gene3D" id="3.40.50.300">
    <property type="entry name" value="P-loop containing nucleotide triphosphate hydrolases"/>
    <property type="match status" value="2"/>
</dbReference>
<evidence type="ECO:0000256" key="2">
    <source>
        <dbReference type="ARBA" id="ARBA00009441"/>
    </source>
</evidence>
<dbReference type="PANTHER" id="PTHR11059">
    <property type="entry name" value="DNA REPAIR PROTEIN RECN"/>
    <property type="match status" value="1"/>
</dbReference>
<accession>A0A2Z4LX20</accession>
<keyword evidence="6" id="KW-0067">ATP-binding</keyword>
<protein>
    <recommendedName>
        <fullName evidence="3 9">DNA repair protein RecN</fullName>
    </recommendedName>
    <alternativeName>
        <fullName evidence="8 9">Recombination protein N</fullName>
    </alternativeName>
</protein>
<dbReference type="CDD" id="cd03241">
    <property type="entry name" value="ABC_RecN"/>
    <property type="match status" value="1"/>
</dbReference>
<proteinExistence type="inferred from homology"/>
<keyword evidence="13" id="KW-1185">Reference proteome</keyword>
<gene>
    <name evidence="12" type="ORF">HME9304_03405</name>
</gene>
<dbReference type="KEGG" id="spon:HME9304_03405"/>
<dbReference type="GO" id="GO:0009432">
    <property type="term" value="P:SOS response"/>
    <property type="evidence" value="ECO:0007669"/>
    <property type="project" value="TreeGrafter"/>
</dbReference>
<keyword evidence="10" id="KW-0175">Coiled coil</keyword>